<dbReference type="Proteomes" id="UP000215144">
    <property type="component" value="Chromosome 1"/>
</dbReference>
<dbReference type="KEGG" id="saco:SAME_01335"/>
<feature type="transmembrane region" description="Helical" evidence="1">
    <location>
        <begin position="65"/>
        <end position="81"/>
    </location>
</feature>
<dbReference type="OrthoDB" id="2194423at2"/>
<evidence type="ECO:0000313" key="2">
    <source>
        <dbReference type="EMBL" id="SNV41381.1"/>
    </source>
</evidence>
<feature type="transmembrane region" description="Helical" evidence="1">
    <location>
        <begin position="36"/>
        <end position="56"/>
    </location>
</feature>
<reference evidence="2 3" key="1">
    <citation type="submission" date="2017-06" db="EMBL/GenBank/DDBJ databases">
        <authorList>
            <consortium name="Pathogen Informatics"/>
        </authorList>
    </citation>
    <scope>NUCLEOTIDE SEQUENCE [LARGE SCALE GENOMIC DNA]</scope>
    <source>
        <strain evidence="2 3">NCTC11291</strain>
    </source>
</reference>
<protein>
    <submittedName>
        <fullName evidence="2">Uncharacterized protein</fullName>
    </submittedName>
</protein>
<sequence>MVFKISEVQLLQFLLVVLPFVDTLNGYLNNGANESGLSFGIVYRIIILTCCIFLLLRHGMLKQDFFSMVMIIFGVVLSFFSSHSLEYFVLLSKLLLPILLIFVFKIYTFKGVLPNTFFEKIFSWWNLLFVLSILIPFFLGVGFRTYGEESVGFKGFYYSQNDLGIVLILLFAYSLIRISRHFSLKNLFLAMSTLFCGILLGLKSVYIINFVLIIYFIYSKRLTVTNMIKNVMYTILGFFAVYGFYIWFFEDINGIIKRWEYFLNQSESFISFFTSSRIDRIPRVFSWLSETNYRGLIFGTGLEYTKITSNFISSIQIEMDFFDILFQLGIIGLSGVLLVYFQTVKSSSAPKIYKLIFVIACCYSFFVGHVLESALSGMFFATFVGLILEKGQNENVDKNAVY</sequence>
<dbReference type="RefSeq" id="WP_017770398.1">
    <property type="nucleotide sequence ID" value="NZ_LT906454.1"/>
</dbReference>
<accession>A0A239X3Q2</accession>
<feature type="transmembrane region" description="Helical" evidence="1">
    <location>
        <begin position="87"/>
        <end position="109"/>
    </location>
</feature>
<proteinExistence type="predicted"/>
<dbReference type="EMBL" id="LT906454">
    <property type="protein sequence ID" value="SNV41381.1"/>
    <property type="molecule type" value="Genomic_DNA"/>
</dbReference>
<gene>
    <name evidence="2" type="ORF">SAMEA4504048_01335</name>
</gene>
<keyword evidence="1" id="KW-0812">Transmembrane</keyword>
<organism evidence="2 3">
    <name type="scientific">Streptococcus acidominimus</name>
    <dbReference type="NCBI Taxonomy" id="1326"/>
    <lineage>
        <taxon>Bacteria</taxon>
        <taxon>Bacillati</taxon>
        <taxon>Bacillota</taxon>
        <taxon>Bacilli</taxon>
        <taxon>Lactobacillales</taxon>
        <taxon>Streptococcaceae</taxon>
        <taxon>Streptococcus</taxon>
    </lineage>
</organism>
<evidence type="ECO:0000256" key="1">
    <source>
        <dbReference type="SAM" id="Phobius"/>
    </source>
</evidence>
<feature type="transmembrane region" description="Helical" evidence="1">
    <location>
        <begin position="121"/>
        <end position="143"/>
    </location>
</feature>
<feature type="transmembrane region" description="Helical" evidence="1">
    <location>
        <begin position="324"/>
        <end position="343"/>
    </location>
</feature>
<feature type="transmembrane region" description="Helical" evidence="1">
    <location>
        <begin position="230"/>
        <end position="249"/>
    </location>
</feature>
<keyword evidence="1" id="KW-0472">Membrane</keyword>
<name>A0A239X3Q2_STRAI</name>
<feature type="transmembrane region" description="Helical" evidence="1">
    <location>
        <begin position="188"/>
        <end position="218"/>
    </location>
</feature>
<dbReference type="AlphaFoldDB" id="A0A239X3Q2"/>
<keyword evidence="1" id="KW-1133">Transmembrane helix</keyword>
<feature type="transmembrane region" description="Helical" evidence="1">
    <location>
        <begin position="355"/>
        <end position="388"/>
    </location>
</feature>
<feature type="transmembrane region" description="Helical" evidence="1">
    <location>
        <begin position="155"/>
        <end position="176"/>
    </location>
</feature>
<evidence type="ECO:0000313" key="3">
    <source>
        <dbReference type="Proteomes" id="UP000215144"/>
    </source>
</evidence>